<feature type="transmembrane region" description="Helical" evidence="2">
    <location>
        <begin position="194"/>
        <end position="212"/>
    </location>
</feature>
<feature type="transmembrane region" description="Helical" evidence="2">
    <location>
        <begin position="310"/>
        <end position="332"/>
    </location>
</feature>
<dbReference type="EMBL" id="FQYL01000017">
    <property type="protein sequence ID" value="SHJ26818.1"/>
    <property type="molecule type" value="Genomic_DNA"/>
</dbReference>
<evidence type="ECO:0000259" key="3">
    <source>
        <dbReference type="Pfam" id="PF00892"/>
    </source>
</evidence>
<feature type="transmembrane region" description="Helical" evidence="2">
    <location>
        <begin position="255"/>
        <end position="275"/>
    </location>
</feature>
<keyword evidence="2" id="KW-0472">Membrane</keyword>
<keyword evidence="5" id="KW-1185">Reference proteome</keyword>
<keyword evidence="2" id="KW-0812">Transmembrane</keyword>
<evidence type="ECO:0000256" key="1">
    <source>
        <dbReference type="ARBA" id="ARBA00007362"/>
    </source>
</evidence>
<dbReference type="RefSeq" id="WP_231952718.1">
    <property type="nucleotide sequence ID" value="NZ_BDIO01000006.1"/>
</dbReference>
<feature type="transmembrane region" description="Helical" evidence="2">
    <location>
        <begin position="150"/>
        <end position="168"/>
    </location>
</feature>
<accession>A0ABY1IJN1</accession>
<reference evidence="4 5" key="1">
    <citation type="submission" date="2016-11" db="EMBL/GenBank/DDBJ databases">
        <authorList>
            <person name="Varghese N."/>
            <person name="Submissions S."/>
        </authorList>
    </citation>
    <scope>NUCLEOTIDE SEQUENCE [LARGE SCALE GENOMIC DNA]</scope>
    <source>
        <strain evidence="4 5">PA</strain>
    </source>
</reference>
<dbReference type="PANTHER" id="PTHR22911">
    <property type="entry name" value="ACYL-MALONYL CONDENSING ENZYME-RELATED"/>
    <property type="match status" value="1"/>
</dbReference>
<dbReference type="SUPFAM" id="SSF103481">
    <property type="entry name" value="Multidrug resistance efflux transporter EmrE"/>
    <property type="match status" value="2"/>
</dbReference>
<dbReference type="Pfam" id="PF00892">
    <property type="entry name" value="EamA"/>
    <property type="match status" value="2"/>
</dbReference>
<feature type="domain" description="EamA" evidence="3">
    <location>
        <begin position="191"/>
        <end position="321"/>
    </location>
</feature>
<feature type="transmembrane region" description="Helical" evidence="2">
    <location>
        <begin position="287"/>
        <end position="304"/>
    </location>
</feature>
<evidence type="ECO:0000313" key="5">
    <source>
        <dbReference type="Proteomes" id="UP000184390"/>
    </source>
</evidence>
<comment type="caution">
    <text evidence="4">The sequence shown here is derived from an EMBL/GenBank/DDBJ whole genome shotgun (WGS) entry which is preliminary data.</text>
</comment>
<feature type="transmembrane region" description="Helical" evidence="2">
    <location>
        <begin position="91"/>
        <end position="112"/>
    </location>
</feature>
<comment type="similarity">
    <text evidence="1">Belongs to the EamA transporter family.</text>
</comment>
<dbReference type="InterPro" id="IPR000620">
    <property type="entry name" value="EamA_dom"/>
</dbReference>
<proteinExistence type="inferred from homology"/>
<dbReference type="PANTHER" id="PTHR22911:SF79">
    <property type="entry name" value="MOBA-LIKE NTP TRANSFERASE DOMAIN-CONTAINING PROTEIN"/>
    <property type="match status" value="1"/>
</dbReference>
<feature type="transmembrane region" description="Helical" evidence="2">
    <location>
        <begin position="23"/>
        <end position="43"/>
    </location>
</feature>
<evidence type="ECO:0000256" key="2">
    <source>
        <dbReference type="SAM" id="Phobius"/>
    </source>
</evidence>
<dbReference type="InterPro" id="IPR037185">
    <property type="entry name" value="EmrE-like"/>
</dbReference>
<feature type="domain" description="EamA" evidence="3">
    <location>
        <begin position="23"/>
        <end position="163"/>
    </location>
</feature>
<name>A0ABY1IJN1_9ACTO</name>
<organism evidence="4 5">
    <name type="scientific">Actinomyces denticolens</name>
    <dbReference type="NCBI Taxonomy" id="52767"/>
    <lineage>
        <taxon>Bacteria</taxon>
        <taxon>Bacillati</taxon>
        <taxon>Actinomycetota</taxon>
        <taxon>Actinomycetes</taxon>
        <taxon>Actinomycetales</taxon>
        <taxon>Actinomycetaceae</taxon>
        <taxon>Actinomyces</taxon>
    </lineage>
</organism>
<keyword evidence="2" id="KW-1133">Transmembrane helix</keyword>
<gene>
    <name evidence="4" type="ORF">SAMN05216246_11748</name>
</gene>
<evidence type="ECO:0000313" key="4">
    <source>
        <dbReference type="EMBL" id="SHJ26818.1"/>
    </source>
</evidence>
<protein>
    <submittedName>
        <fullName evidence="4">EamA domain-containing membrane protein RarD</fullName>
    </submittedName>
</protein>
<dbReference type="Proteomes" id="UP000184390">
    <property type="component" value="Unassembled WGS sequence"/>
</dbReference>
<sequence length="342" mass="36004">MNDTSTTPDLKAAGSTYVMDKRLGAIAMLISATGMGLVGTFSRGATNGLIPDDKAVIGSFLASGRMLTGLAGFTVLLLVTGRTALFRATRLSPAIIMGGISIGLSLGCYISSTLLTTIANAVFLIYTGPLFCTILARIFRKERISRLNGLFLLIVFVGMLMTIGIIDYKDGALSFGLDLSVTSTEYPKKALGDLLGLLSGLFYGMALFFNGYRKDVDSIVRGVWNFVWASVAALSMALVLRPWHGVSAFTGSNWGSAGLLFVFSGLVALGFLVVAGRNLPAVEMSTISYWECPVAIICGLLIFHEQLTPIGMIGGTLIVGGGFAPIIVDALARAGKRSVATA</sequence>
<feature type="transmembrane region" description="Helical" evidence="2">
    <location>
        <begin position="224"/>
        <end position="243"/>
    </location>
</feature>
<feature type="transmembrane region" description="Helical" evidence="2">
    <location>
        <begin position="55"/>
        <end position="79"/>
    </location>
</feature>
<feature type="transmembrane region" description="Helical" evidence="2">
    <location>
        <begin position="118"/>
        <end position="138"/>
    </location>
</feature>